<keyword evidence="5 7" id="KW-0012">Acyltransferase</keyword>
<name>A0A3L9MC30_9FLAO</name>
<dbReference type="SUPFAM" id="SSF69593">
    <property type="entry name" value="Glycerol-3-phosphate (1)-acyltransferase"/>
    <property type="match status" value="1"/>
</dbReference>
<reference evidence="7 8" key="1">
    <citation type="submission" date="2018-10" db="EMBL/GenBank/DDBJ databases">
        <authorList>
            <person name="Chen X."/>
        </authorList>
    </citation>
    <scope>NUCLEOTIDE SEQUENCE [LARGE SCALE GENOMIC DNA]</scope>
    <source>
        <strain evidence="7 8">YIM 102668</strain>
    </source>
</reference>
<evidence type="ECO:0000259" key="6">
    <source>
        <dbReference type="SMART" id="SM00563"/>
    </source>
</evidence>
<evidence type="ECO:0000313" key="8">
    <source>
        <dbReference type="Proteomes" id="UP000275348"/>
    </source>
</evidence>
<evidence type="ECO:0000256" key="5">
    <source>
        <dbReference type="ARBA" id="ARBA00023315"/>
    </source>
</evidence>
<dbReference type="SMART" id="SM00563">
    <property type="entry name" value="PlsC"/>
    <property type="match status" value="1"/>
</dbReference>
<dbReference type="Proteomes" id="UP000275348">
    <property type="component" value="Unassembled WGS sequence"/>
</dbReference>
<dbReference type="CDD" id="cd07989">
    <property type="entry name" value="LPLAT_AGPAT-like"/>
    <property type="match status" value="1"/>
</dbReference>
<feature type="domain" description="Phospholipid/glycerol acyltransferase" evidence="6">
    <location>
        <begin position="63"/>
        <end position="179"/>
    </location>
</feature>
<dbReference type="PANTHER" id="PTHR10434">
    <property type="entry name" value="1-ACYL-SN-GLYCEROL-3-PHOSPHATE ACYLTRANSFERASE"/>
    <property type="match status" value="1"/>
</dbReference>
<dbReference type="Pfam" id="PF01553">
    <property type="entry name" value="Acyltransferase"/>
    <property type="match status" value="1"/>
</dbReference>
<dbReference type="OrthoDB" id="9803035at2"/>
<evidence type="ECO:0000256" key="1">
    <source>
        <dbReference type="ARBA" id="ARBA00005189"/>
    </source>
</evidence>
<comment type="pathway">
    <text evidence="1">Lipid metabolism.</text>
</comment>
<gene>
    <name evidence="7" type="ORF">EAH69_07035</name>
</gene>
<dbReference type="GO" id="GO:0003841">
    <property type="term" value="F:1-acylglycerol-3-phosphate O-acyltransferase activity"/>
    <property type="evidence" value="ECO:0007669"/>
    <property type="project" value="TreeGrafter"/>
</dbReference>
<evidence type="ECO:0000313" key="7">
    <source>
        <dbReference type="EMBL" id="RLZ10558.1"/>
    </source>
</evidence>
<evidence type="ECO:0000256" key="4">
    <source>
        <dbReference type="ARBA" id="ARBA00023098"/>
    </source>
</evidence>
<comment type="caution">
    <text evidence="7">The sequence shown here is derived from an EMBL/GenBank/DDBJ whole genome shotgun (WGS) entry which is preliminary data.</text>
</comment>
<keyword evidence="3" id="KW-0808">Transferase</keyword>
<dbReference type="PANTHER" id="PTHR10434:SF64">
    <property type="entry name" value="1-ACYL-SN-GLYCEROL-3-PHOSPHATE ACYLTRANSFERASE-RELATED"/>
    <property type="match status" value="1"/>
</dbReference>
<accession>A0A3L9MC30</accession>
<dbReference type="InterPro" id="IPR002123">
    <property type="entry name" value="Plipid/glycerol_acylTrfase"/>
</dbReference>
<evidence type="ECO:0000256" key="3">
    <source>
        <dbReference type="ARBA" id="ARBA00022679"/>
    </source>
</evidence>
<dbReference type="EMBL" id="RDOJ01000007">
    <property type="protein sequence ID" value="RLZ10558.1"/>
    <property type="molecule type" value="Genomic_DNA"/>
</dbReference>
<evidence type="ECO:0000256" key="2">
    <source>
        <dbReference type="ARBA" id="ARBA00022516"/>
    </source>
</evidence>
<keyword evidence="2" id="KW-0444">Lipid biosynthesis</keyword>
<dbReference type="GO" id="GO:0006654">
    <property type="term" value="P:phosphatidic acid biosynthetic process"/>
    <property type="evidence" value="ECO:0007669"/>
    <property type="project" value="TreeGrafter"/>
</dbReference>
<organism evidence="7 8">
    <name type="scientific">Faecalibacter macacae</name>
    <dbReference type="NCBI Taxonomy" id="1859289"/>
    <lineage>
        <taxon>Bacteria</taxon>
        <taxon>Pseudomonadati</taxon>
        <taxon>Bacteroidota</taxon>
        <taxon>Flavobacteriia</taxon>
        <taxon>Flavobacteriales</taxon>
        <taxon>Weeksellaceae</taxon>
        <taxon>Faecalibacter</taxon>
    </lineage>
</organism>
<proteinExistence type="predicted"/>
<dbReference type="AlphaFoldDB" id="A0A3L9MC30"/>
<sequence>MIILGASYVLVFGLFVLIPLLFSEKAFKYVYPIIRYWGKFIFYGTGFRLEYEEKVKLDPNKNYVFIANHTSMMDIMTVLTVLKHHPIVFVGKAELGKIPIFGRIYKHICILVDRSSMKSRAKVYPDAKHKLDQDLSIFIFPEGGVSDDTSIVLDKFKDGAFNIAIETQSPIAVLSIEGLKEMFPFNWFQGYPGKVKVKLLDIVETKGKNVKEHKAEIKNYTYQIIRKEIE</sequence>
<keyword evidence="8" id="KW-1185">Reference proteome</keyword>
<keyword evidence="4" id="KW-0443">Lipid metabolism</keyword>
<protein>
    <submittedName>
        <fullName evidence="7">1-acyl-sn-glycerol-3-phosphate acyltransferase</fullName>
    </submittedName>
</protein>